<gene>
    <name evidence="12" type="primary">nad2</name>
</gene>
<evidence type="ECO:0000256" key="3">
    <source>
        <dbReference type="ARBA" id="ARBA00021008"/>
    </source>
</evidence>
<feature type="transmembrane region" description="Helical" evidence="9">
    <location>
        <begin position="210"/>
        <end position="228"/>
    </location>
</feature>
<feature type="domain" description="NADH:quinone oxidoreductase/Mrp antiporter transmembrane" evidence="10">
    <location>
        <begin position="203"/>
        <end position="386"/>
    </location>
</feature>
<evidence type="ECO:0000256" key="2">
    <source>
        <dbReference type="ARBA" id="ARBA00007012"/>
    </source>
</evidence>
<keyword evidence="6 9" id="KW-0472">Membrane</keyword>
<evidence type="ECO:0000256" key="6">
    <source>
        <dbReference type="ARBA" id="ARBA00023136"/>
    </source>
</evidence>
<evidence type="ECO:0000256" key="9">
    <source>
        <dbReference type="SAM" id="Phobius"/>
    </source>
</evidence>
<feature type="transmembrane region" description="Helical" evidence="9">
    <location>
        <begin position="27"/>
        <end position="48"/>
    </location>
</feature>
<name>A0A2S0S4B5_CANCI</name>
<dbReference type="EMBL" id="MG602717">
    <property type="protein sequence ID" value="AWA82149.1"/>
    <property type="molecule type" value="Genomic_DNA"/>
</dbReference>
<feature type="transmembrane region" description="Helical" evidence="9">
    <location>
        <begin position="547"/>
        <end position="567"/>
    </location>
</feature>
<feature type="transmembrane region" description="Helical" evidence="9">
    <location>
        <begin position="186"/>
        <end position="204"/>
    </location>
</feature>
<geneLocation type="mitochondrion" evidence="12"/>
<dbReference type="GO" id="GO:0042773">
    <property type="term" value="P:ATP synthesis coupled electron transport"/>
    <property type="evidence" value="ECO:0007669"/>
    <property type="project" value="InterPro"/>
</dbReference>
<comment type="similarity">
    <text evidence="2">Belongs to the complex I subunit 2 family.</text>
</comment>
<evidence type="ECO:0000313" key="11">
    <source>
        <dbReference type="EMBL" id="AWA82149.1"/>
    </source>
</evidence>
<dbReference type="InterPro" id="IPR001750">
    <property type="entry name" value="ND/Mrp_TM"/>
</dbReference>
<proteinExistence type="inferred from homology"/>
<evidence type="ECO:0000256" key="8">
    <source>
        <dbReference type="ARBA" id="ARBA00049551"/>
    </source>
</evidence>
<keyword evidence="4 9" id="KW-0812">Transmembrane</keyword>
<feature type="transmembrane region" description="Helical" evidence="9">
    <location>
        <begin position="456"/>
        <end position="478"/>
    </location>
</feature>
<feature type="transmembrane region" description="Helical" evidence="9">
    <location>
        <begin position="401"/>
        <end position="419"/>
    </location>
</feature>
<dbReference type="AlphaFoldDB" id="A0A2S0S4B5"/>
<dbReference type="GO" id="GO:0016020">
    <property type="term" value="C:membrane"/>
    <property type="evidence" value="ECO:0007669"/>
    <property type="project" value="UniProtKB-SubCell"/>
</dbReference>
<evidence type="ECO:0000256" key="7">
    <source>
        <dbReference type="ARBA" id="ARBA00031028"/>
    </source>
</evidence>
<feature type="transmembrane region" description="Helical" evidence="9">
    <location>
        <begin position="306"/>
        <end position="326"/>
    </location>
</feature>
<feature type="transmembrane region" description="Helical" evidence="9">
    <location>
        <begin position="68"/>
        <end position="88"/>
    </location>
</feature>
<feature type="domain" description="NADH:quinone oxidoreductase/Mrp antiporter transmembrane" evidence="10">
    <location>
        <begin position="391"/>
        <end position="562"/>
    </location>
</feature>
<dbReference type="HAMAP" id="MF_00445">
    <property type="entry name" value="NDH1_NuoN_1"/>
    <property type="match status" value="1"/>
</dbReference>
<comment type="catalytic activity">
    <reaction evidence="8">
        <text>a ubiquinone + NADH + 5 H(+)(in) = a ubiquinol + NAD(+) + 4 H(+)(out)</text>
        <dbReference type="Rhea" id="RHEA:29091"/>
        <dbReference type="Rhea" id="RHEA-COMP:9565"/>
        <dbReference type="Rhea" id="RHEA-COMP:9566"/>
        <dbReference type="ChEBI" id="CHEBI:15378"/>
        <dbReference type="ChEBI" id="CHEBI:16389"/>
        <dbReference type="ChEBI" id="CHEBI:17976"/>
        <dbReference type="ChEBI" id="CHEBI:57540"/>
        <dbReference type="ChEBI" id="CHEBI:57945"/>
        <dbReference type="EC" id="7.1.1.2"/>
    </reaction>
</comment>
<organism evidence="12">
    <name type="scientific">Cantharellus cibarius</name>
    <name type="common">Chanterelle</name>
    <dbReference type="NCBI Taxonomy" id="36066"/>
    <lineage>
        <taxon>Eukaryota</taxon>
        <taxon>Fungi</taxon>
        <taxon>Dikarya</taxon>
        <taxon>Basidiomycota</taxon>
        <taxon>Agaricomycotina</taxon>
        <taxon>Agaricomycetes</taxon>
        <taxon>Cantharellales</taxon>
        <taxon>Hydnaceae</taxon>
        <taxon>Cantharellus</taxon>
    </lineage>
</organism>
<feature type="transmembrane region" description="Helical" evidence="9">
    <location>
        <begin position="240"/>
        <end position="261"/>
    </location>
</feature>
<protein>
    <recommendedName>
        <fullName evidence="3">NADH-ubiquinone oxidoreductase chain 2</fullName>
    </recommendedName>
    <alternativeName>
        <fullName evidence="7">NADH dehydrogenase subunit 2</fullName>
    </alternativeName>
</protein>
<feature type="transmembrane region" description="Helical" evidence="9">
    <location>
        <begin position="426"/>
        <end position="444"/>
    </location>
</feature>
<evidence type="ECO:0000256" key="5">
    <source>
        <dbReference type="ARBA" id="ARBA00022989"/>
    </source>
</evidence>
<dbReference type="PANTHER" id="PTHR22773">
    <property type="entry name" value="NADH DEHYDROGENASE"/>
    <property type="match status" value="1"/>
</dbReference>
<feature type="transmembrane region" description="Helical" evidence="9">
    <location>
        <begin position="338"/>
        <end position="358"/>
    </location>
</feature>
<accession>A0A2S0S4B5</accession>
<keyword evidence="5 9" id="KW-1133">Transmembrane helix</keyword>
<evidence type="ECO:0000313" key="12">
    <source>
        <dbReference type="EMBL" id="AWA82181.1"/>
    </source>
</evidence>
<dbReference type="GO" id="GO:0008137">
    <property type="term" value="F:NADH dehydrogenase (ubiquinone) activity"/>
    <property type="evidence" value="ECO:0007669"/>
    <property type="project" value="UniProtKB-EC"/>
</dbReference>
<dbReference type="EMBL" id="MG602718">
    <property type="protein sequence ID" value="AWA82181.1"/>
    <property type="molecule type" value="Genomic_DNA"/>
</dbReference>
<feature type="transmembrane region" description="Helical" evidence="9">
    <location>
        <begin position="607"/>
        <end position="630"/>
    </location>
</feature>
<evidence type="ECO:0000256" key="4">
    <source>
        <dbReference type="ARBA" id="ARBA00022692"/>
    </source>
</evidence>
<dbReference type="Pfam" id="PF00361">
    <property type="entry name" value="Proton_antipo_M"/>
    <property type="match status" value="2"/>
</dbReference>
<sequence length="649" mass="72183">MLIITILTLIVAIGLQNTQQSKITPILFSRITSIMLIYAAILTFNMLYIDIIDSGLGIFSGYLQVSNISLSLEIFIYIIGALILMPWYPNIFNNKLILERDSPSPSTLSLFHPTGCVGDLKSDSEWEKANVLKLESPSTFSHQVNEWGISLNDNKVDNISITHLGDRWENFYDRVVKYNRPVLSEYALIILFTTLGGVLLISSYDLVSMYLSIELQSFALYLLASLYRDSESATSAGLKYFLLGGLSSCFILLGAGLIYAYTGLTNLEALYSLFSVPNITDTIVSDSHLHFMVGAGESNIYGHRGFLLGLILIVSGFLFKIAAAPFHNWAPDVYDQVPTIITTWLTIVPKIAIIIFLLELESGLFINSDISNITNDINSLSLLNISIDNIITLDGNILKNLFLFSSLLSLIIGTVLGLAQYKIKRLLAYSTISHVGFLVLALAVNTEQSTESLIFYIFQYSLTNLNTFLIILVFGYSLNTFWKNNNTNLNIKSNLDIRYISELKAQFINNPILSLSLAICLFSMAGVPPLIGFFAKQQVLYSATYSGYYFLSIVAILVSVISASYYLQIIKVIHFPISMTNIKNDSNSLKVLENNSNNKLNNKSNNIVPITNIHSMTISILTLTILLFILNPSILLNSTHILALSIFNC</sequence>
<keyword evidence="12" id="KW-0496">Mitochondrion</keyword>
<evidence type="ECO:0000259" key="10">
    <source>
        <dbReference type="Pfam" id="PF00361"/>
    </source>
</evidence>
<feature type="transmembrane region" description="Helical" evidence="9">
    <location>
        <begin position="512"/>
        <end position="535"/>
    </location>
</feature>
<evidence type="ECO:0000256" key="1">
    <source>
        <dbReference type="ARBA" id="ARBA00004141"/>
    </source>
</evidence>
<comment type="subcellular location">
    <subcellularLocation>
        <location evidence="1">Membrane</location>
        <topology evidence="1">Multi-pass membrane protein</topology>
    </subcellularLocation>
</comment>
<dbReference type="InterPro" id="IPR010096">
    <property type="entry name" value="NADH-Q_OxRdtase_suN/2"/>
</dbReference>
<reference evidence="12" key="1">
    <citation type="journal article" date="2018" name="Int. J. Biol. Macromol.">
        <title>Characterization of the mitochondrial genomes of three species in the ectomycorrhizal genus Cantharellus and phylogeny of Agaricomycetes.</title>
        <authorList>
            <person name="Li Q."/>
            <person name="Liao M."/>
            <person name="Yang M."/>
            <person name="Xiong C."/>
            <person name="Jin X."/>
            <person name="Chen Z."/>
            <person name="Huang W."/>
        </authorList>
    </citation>
    <scope>NUCLEOTIDE SEQUENCE</scope>
    <source>
        <strain evidence="12">S28</strain>
        <strain evidence="11">S75</strain>
    </source>
</reference>